<organism evidence="2 3">
    <name type="scientific">Caerostris darwini</name>
    <dbReference type="NCBI Taxonomy" id="1538125"/>
    <lineage>
        <taxon>Eukaryota</taxon>
        <taxon>Metazoa</taxon>
        <taxon>Ecdysozoa</taxon>
        <taxon>Arthropoda</taxon>
        <taxon>Chelicerata</taxon>
        <taxon>Arachnida</taxon>
        <taxon>Araneae</taxon>
        <taxon>Araneomorphae</taxon>
        <taxon>Entelegynae</taxon>
        <taxon>Araneoidea</taxon>
        <taxon>Araneidae</taxon>
        <taxon>Caerostris</taxon>
    </lineage>
</organism>
<dbReference type="EMBL" id="BPLQ01007615">
    <property type="protein sequence ID" value="GIY31163.1"/>
    <property type="molecule type" value="Genomic_DNA"/>
</dbReference>
<sequence length="119" mass="13042">MKRVLFTSRAAKFTSRLSEAVRSEEKDEEKVMHSKTAGSLPPHQNWGSGKMGPRVTCPITCGFSGATSRDGVHFVYLGVGEPRKGKAEEATLPTGGCRIKTNKKTPFFFGFGIIFLRGF</sequence>
<accession>A0AAV4S9H6</accession>
<comment type="caution">
    <text evidence="2">The sequence shown here is derived from an EMBL/GenBank/DDBJ whole genome shotgun (WGS) entry which is preliminary data.</text>
</comment>
<proteinExistence type="predicted"/>
<keyword evidence="3" id="KW-1185">Reference proteome</keyword>
<gene>
    <name evidence="2" type="ORF">CDAR_6041</name>
</gene>
<evidence type="ECO:0000313" key="3">
    <source>
        <dbReference type="Proteomes" id="UP001054837"/>
    </source>
</evidence>
<evidence type="ECO:0000313" key="2">
    <source>
        <dbReference type="EMBL" id="GIY31163.1"/>
    </source>
</evidence>
<reference evidence="2 3" key="1">
    <citation type="submission" date="2021-06" db="EMBL/GenBank/DDBJ databases">
        <title>Caerostris darwini draft genome.</title>
        <authorList>
            <person name="Kono N."/>
            <person name="Arakawa K."/>
        </authorList>
    </citation>
    <scope>NUCLEOTIDE SEQUENCE [LARGE SCALE GENOMIC DNA]</scope>
</reference>
<name>A0AAV4S9H6_9ARAC</name>
<feature type="compositionally biased region" description="Basic and acidic residues" evidence="1">
    <location>
        <begin position="21"/>
        <end position="32"/>
    </location>
</feature>
<evidence type="ECO:0000256" key="1">
    <source>
        <dbReference type="SAM" id="MobiDB-lite"/>
    </source>
</evidence>
<protein>
    <submittedName>
        <fullName evidence="2">Uncharacterized protein</fullName>
    </submittedName>
</protein>
<dbReference type="AlphaFoldDB" id="A0AAV4S9H6"/>
<feature type="region of interest" description="Disordered" evidence="1">
    <location>
        <begin position="21"/>
        <end position="51"/>
    </location>
</feature>
<dbReference type="Proteomes" id="UP001054837">
    <property type="component" value="Unassembled WGS sequence"/>
</dbReference>